<organism evidence="1 2">
    <name type="scientific">Carex littledalei</name>
    <dbReference type="NCBI Taxonomy" id="544730"/>
    <lineage>
        <taxon>Eukaryota</taxon>
        <taxon>Viridiplantae</taxon>
        <taxon>Streptophyta</taxon>
        <taxon>Embryophyta</taxon>
        <taxon>Tracheophyta</taxon>
        <taxon>Spermatophyta</taxon>
        <taxon>Magnoliopsida</taxon>
        <taxon>Liliopsida</taxon>
        <taxon>Poales</taxon>
        <taxon>Cyperaceae</taxon>
        <taxon>Cyperoideae</taxon>
        <taxon>Cariceae</taxon>
        <taxon>Carex</taxon>
        <taxon>Carex subgen. Euthyceras</taxon>
    </lineage>
</organism>
<proteinExistence type="predicted"/>
<name>A0A833QJ91_9POAL</name>
<dbReference type="Proteomes" id="UP000623129">
    <property type="component" value="Unassembled WGS sequence"/>
</dbReference>
<dbReference type="AlphaFoldDB" id="A0A833QJ91"/>
<dbReference type="PANTHER" id="PTHR33103">
    <property type="entry name" value="OS01G0153900 PROTEIN"/>
    <property type="match status" value="1"/>
</dbReference>
<dbReference type="Pfam" id="PF05056">
    <property type="entry name" value="DUF674"/>
    <property type="match status" value="2"/>
</dbReference>
<evidence type="ECO:0000313" key="1">
    <source>
        <dbReference type="EMBL" id="KAF3321068.1"/>
    </source>
</evidence>
<sequence length="491" mass="53977">MATKSLILNLTIDNSKNKVLFAESDKDFVDVLLSFLTTPLGTLVSLSNKNSLLCLDNLYKSVEDLGDEYFKTTPCREMLLRPNHAAEIDCLDLPLNVHGDRPLIYYTCSQNCAHELLSLYANALCACGSKMMRKVKVVRGSSKKEPGEGVFLKCATRFLITDNFTVIPASTQAAFNLLGCAGTSLSSVVEKQVSVGLSEIIAILRQSLIAEDTFTNVFLEGENANELEKKNSPFALVSHPKPCSDPTDNFVGIKLIVDKHKNKVLYAECNQDFIDILFSFLTYPSGFVIKSLNGKSHLTCLDNLFATVLSKPMADCFKTEETKEYLVNPRLYSHFRSTKSLVKSDEAVPARYYMCRTPDCVSTEVSLVPNVQCKCARINNKKSITNKRMKITDPRTSRASGLSDQGYVSVATYIVTDDLVVTPFSVSTLTRMIANASEGVVEIPVNIGEKEVLALLEAALGSQAVFTDSFLIKEETTTNAICGDDSDCVIV</sequence>
<dbReference type="InterPro" id="IPR007750">
    <property type="entry name" value="DUF674"/>
</dbReference>
<gene>
    <name evidence="1" type="ORF">FCM35_KLT14321</name>
</gene>
<reference evidence="1" key="1">
    <citation type="submission" date="2020-01" db="EMBL/GenBank/DDBJ databases">
        <title>Genome sequence of Kobresia littledalei, the first chromosome-level genome in the family Cyperaceae.</title>
        <authorList>
            <person name="Qu G."/>
        </authorList>
    </citation>
    <scope>NUCLEOTIDE SEQUENCE</scope>
    <source>
        <strain evidence="1">C.B.Clarke</strain>
        <tissue evidence="1">Leaf</tissue>
    </source>
</reference>
<dbReference type="EMBL" id="SWLB01000027">
    <property type="protein sequence ID" value="KAF3321068.1"/>
    <property type="molecule type" value="Genomic_DNA"/>
</dbReference>
<keyword evidence="2" id="KW-1185">Reference proteome</keyword>
<evidence type="ECO:0008006" key="3">
    <source>
        <dbReference type="Google" id="ProtNLM"/>
    </source>
</evidence>
<accession>A0A833QJ91</accession>
<evidence type="ECO:0000313" key="2">
    <source>
        <dbReference type="Proteomes" id="UP000623129"/>
    </source>
</evidence>
<protein>
    <recommendedName>
        <fullName evidence="3">DUF674 family protein</fullName>
    </recommendedName>
</protein>
<dbReference type="PANTHER" id="PTHR33103:SF27">
    <property type="entry name" value="OS04G0594700 PROTEIN"/>
    <property type="match status" value="1"/>
</dbReference>
<dbReference type="OrthoDB" id="746543at2759"/>
<comment type="caution">
    <text evidence="1">The sequence shown here is derived from an EMBL/GenBank/DDBJ whole genome shotgun (WGS) entry which is preliminary data.</text>
</comment>